<evidence type="ECO:0000313" key="2">
    <source>
        <dbReference type="Proteomes" id="UP001497482"/>
    </source>
</evidence>
<dbReference type="Proteomes" id="UP001497482">
    <property type="component" value="Chromosome 10"/>
</dbReference>
<protein>
    <submittedName>
        <fullName evidence="1">Uncharacterized protein</fullName>
    </submittedName>
</protein>
<accession>A0AAV2J2V6</accession>
<proteinExistence type="predicted"/>
<evidence type="ECO:0000313" key="1">
    <source>
        <dbReference type="EMBL" id="CAL1571787.1"/>
    </source>
</evidence>
<name>A0AAV2J2V6_KNICA</name>
<dbReference type="AlphaFoldDB" id="A0AAV2J2V6"/>
<organism evidence="1 2">
    <name type="scientific">Knipowitschia caucasica</name>
    <name type="common">Caucasian dwarf goby</name>
    <name type="synonym">Pomatoschistus caucasicus</name>
    <dbReference type="NCBI Taxonomy" id="637954"/>
    <lineage>
        <taxon>Eukaryota</taxon>
        <taxon>Metazoa</taxon>
        <taxon>Chordata</taxon>
        <taxon>Craniata</taxon>
        <taxon>Vertebrata</taxon>
        <taxon>Euteleostomi</taxon>
        <taxon>Actinopterygii</taxon>
        <taxon>Neopterygii</taxon>
        <taxon>Teleostei</taxon>
        <taxon>Neoteleostei</taxon>
        <taxon>Acanthomorphata</taxon>
        <taxon>Gobiaria</taxon>
        <taxon>Gobiiformes</taxon>
        <taxon>Gobioidei</taxon>
        <taxon>Gobiidae</taxon>
        <taxon>Gobiinae</taxon>
        <taxon>Knipowitschia</taxon>
    </lineage>
</organism>
<gene>
    <name evidence="1" type="ORF">KC01_LOCUS3877</name>
</gene>
<reference evidence="1 2" key="1">
    <citation type="submission" date="2024-04" db="EMBL/GenBank/DDBJ databases">
        <authorList>
            <person name="Waldvogel A.-M."/>
            <person name="Schoenle A."/>
        </authorList>
    </citation>
    <scope>NUCLEOTIDE SEQUENCE [LARGE SCALE GENOMIC DNA]</scope>
</reference>
<dbReference type="EMBL" id="OZ035832">
    <property type="protein sequence ID" value="CAL1571787.1"/>
    <property type="molecule type" value="Genomic_DNA"/>
</dbReference>
<keyword evidence="2" id="KW-1185">Reference proteome</keyword>
<sequence length="119" mass="12323">MSACSPGPLLCMGQGVGPLSHMSRGGRQEEARDHRLLMLLNHCPRPSPPPQLATFPPGMADLLGSVRMGRDEGGGGGVPMAAVAGVMMMDGAGTHPQPLLARADASLRDNFKCTSPLPP</sequence>